<gene>
    <name evidence="1" type="ORF">PMEA_00010564</name>
</gene>
<organism evidence="1 2">
    <name type="scientific">Pocillopora meandrina</name>
    <dbReference type="NCBI Taxonomy" id="46732"/>
    <lineage>
        <taxon>Eukaryota</taxon>
        <taxon>Metazoa</taxon>
        <taxon>Cnidaria</taxon>
        <taxon>Anthozoa</taxon>
        <taxon>Hexacorallia</taxon>
        <taxon>Scleractinia</taxon>
        <taxon>Astrocoeniina</taxon>
        <taxon>Pocilloporidae</taxon>
        <taxon>Pocillopora</taxon>
    </lineage>
</organism>
<reference evidence="1 2" key="1">
    <citation type="submission" date="2022-05" db="EMBL/GenBank/DDBJ databases">
        <authorList>
            <consortium name="Genoscope - CEA"/>
            <person name="William W."/>
        </authorList>
    </citation>
    <scope>NUCLEOTIDE SEQUENCE [LARGE SCALE GENOMIC DNA]</scope>
</reference>
<accession>A0AAU9VRF2</accession>
<evidence type="ECO:0000313" key="1">
    <source>
        <dbReference type="EMBL" id="CAH3034285.1"/>
    </source>
</evidence>
<name>A0AAU9VRF2_9CNID</name>
<dbReference type="EMBL" id="CALNXJ010000002">
    <property type="protein sequence ID" value="CAH3034285.1"/>
    <property type="molecule type" value="Genomic_DNA"/>
</dbReference>
<proteinExistence type="predicted"/>
<evidence type="ECO:0008006" key="3">
    <source>
        <dbReference type="Google" id="ProtNLM"/>
    </source>
</evidence>
<comment type="caution">
    <text evidence="1">The sequence shown here is derived from an EMBL/GenBank/DDBJ whole genome shotgun (WGS) entry which is preliminary data.</text>
</comment>
<dbReference type="Proteomes" id="UP001159428">
    <property type="component" value="Unassembled WGS sequence"/>
</dbReference>
<keyword evidence="2" id="KW-1185">Reference proteome</keyword>
<dbReference type="AlphaFoldDB" id="A0AAU9VRF2"/>
<evidence type="ECO:0000313" key="2">
    <source>
        <dbReference type="Proteomes" id="UP001159428"/>
    </source>
</evidence>
<protein>
    <recommendedName>
        <fullName evidence="3">Alpha-L-arabinofuranosidase C-terminal domain-containing protein</fullName>
    </recommendedName>
</protein>
<sequence length="124" mass="14012">MLFYQDVFKVSLKTRMKVSILNCGPDVPKLPLLEFVKFKLLFVKLWLCFNTGAASKAVIMDLSGVNPGQRAFGLDSKPEISVKQGIKNIKSKKHIQELPSTSREQTVEIKYVEPIFEVVVTPKE</sequence>